<feature type="transmembrane region" description="Helical" evidence="8">
    <location>
        <begin position="115"/>
        <end position="134"/>
    </location>
</feature>
<protein>
    <recommendedName>
        <fullName evidence="13">Integral membrane protein YccS N-terminal domain-containing protein</fullName>
    </recommendedName>
</protein>
<evidence type="ECO:0000256" key="2">
    <source>
        <dbReference type="ARBA" id="ARBA00022475"/>
    </source>
</evidence>
<dbReference type="PANTHER" id="PTHR30509:SF8">
    <property type="entry name" value="INNER MEMBRANE PROTEIN YCCS"/>
    <property type="match status" value="1"/>
</dbReference>
<gene>
    <name evidence="11" type="ORF">F5984_05715</name>
</gene>
<comment type="subcellular location">
    <subcellularLocation>
        <location evidence="1">Cell membrane</location>
        <topology evidence="1">Multi-pass membrane protein</topology>
    </subcellularLocation>
</comment>
<proteinExistence type="inferred from homology"/>
<feature type="transmembrane region" description="Helical" evidence="8">
    <location>
        <begin position="405"/>
        <end position="423"/>
    </location>
</feature>
<feature type="transmembrane region" description="Helical" evidence="8">
    <location>
        <begin position="92"/>
        <end position="108"/>
    </location>
</feature>
<evidence type="ECO:0000256" key="7">
    <source>
        <dbReference type="SAM" id="MobiDB-lite"/>
    </source>
</evidence>
<keyword evidence="5 8" id="KW-0472">Membrane</keyword>
<evidence type="ECO:0008006" key="13">
    <source>
        <dbReference type="Google" id="ProtNLM"/>
    </source>
</evidence>
<evidence type="ECO:0000256" key="8">
    <source>
        <dbReference type="SAM" id="Phobius"/>
    </source>
</evidence>
<feature type="transmembrane region" description="Helical" evidence="8">
    <location>
        <begin position="527"/>
        <end position="545"/>
    </location>
</feature>
<comment type="caution">
    <text evidence="11">The sequence shown here is derived from an EMBL/GenBank/DDBJ whole genome shotgun (WGS) entry which is preliminary data.</text>
</comment>
<feature type="transmembrane region" description="Helical" evidence="8">
    <location>
        <begin position="459"/>
        <end position="485"/>
    </location>
</feature>
<evidence type="ECO:0000313" key="12">
    <source>
        <dbReference type="Proteomes" id="UP000488299"/>
    </source>
</evidence>
<comment type="similarity">
    <text evidence="6">Belongs to the YccS/YhfK family.</text>
</comment>
<feature type="region of interest" description="Disordered" evidence="7">
    <location>
        <begin position="672"/>
        <end position="697"/>
    </location>
</feature>
<evidence type="ECO:0000313" key="11">
    <source>
        <dbReference type="EMBL" id="KAB7731722.1"/>
    </source>
</evidence>
<dbReference type="InterPro" id="IPR049453">
    <property type="entry name" value="Memb_transporter_dom"/>
</dbReference>
<evidence type="ECO:0000256" key="3">
    <source>
        <dbReference type="ARBA" id="ARBA00022692"/>
    </source>
</evidence>
<accession>A0A7J5U2B1</accession>
<dbReference type="Proteomes" id="UP000488299">
    <property type="component" value="Unassembled WGS sequence"/>
</dbReference>
<feature type="domain" description="Integral membrane protein YccS N-terminal" evidence="9">
    <location>
        <begin position="71"/>
        <end position="354"/>
    </location>
</feature>
<keyword evidence="12" id="KW-1185">Reference proteome</keyword>
<dbReference type="RefSeq" id="WP_152123316.1">
    <property type="nucleotide sequence ID" value="NZ_WELI01000002.1"/>
</dbReference>
<dbReference type="InterPro" id="IPR032692">
    <property type="entry name" value="YccS_N"/>
</dbReference>
<keyword evidence="4 8" id="KW-1133">Transmembrane helix</keyword>
<dbReference type="Pfam" id="PF12805">
    <property type="entry name" value="FUSC-like"/>
    <property type="match status" value="1"/>
</dbReference>
<feature type="transmembrane region" description="Helical" evidence="8">
    <location>
        <begin position="68"/>
        <end position="86"/>
    </location>
</feature>
<organism evidence="11 12">
    <name type="scientific">Rudanella paleaurantiibacter</name>
    <dbReference type="NCBI Taxonomy" id="2614655"/>
    <lineage>
        <taxon>Bacteria</taxon>
        <taxon>Pseudomonadati</taxon>
        <taxon>Bacteroidota</taxon>
        <taxon>Cytophagia</taxon>
        <taxon>Cytophagales</taxon>
        <taxon>Cytophagaceae</taxon>
        <taxon>Rudanella</taxon>
    </lineage>
</organism>
<dbReference type="Pfam" id="PF13515">
    <property type="entry name" value="FUSC_2"/>
    <property type="match status" value="1"/>
</dbReference>
<reference evidence="11 12" key="1">
    <citation type="submission" date="2019-10" db="EMBL/GenBank/DDBJ databases">
        <title>Rudanella paleaurantiibacter sp. nov., isolated from sludge.</title>
        <authorList>
            <person name="Xu S.Q."/>
        </authorList>
    </citation>
    <scope>NUCLEOTIDE SEQUENCE [LARGE SCALE GENOMIC DNA]</scope>
    <source>
        <strain evidence="11 12">HX-22-17</strain>
    </source>
</reference>
<evidence type="ECO:0000256" key="4">
    <source>
        <dbReference type="ARBA" id="ARBA00022989"/>
    </source>
</evidence>
<dbReference type="AlphaFoldDB" id="A0A7J5U2B1"/>
<evidence type="ECO:0000259" key="10">
    <source>
        <dbReference type="Pfam" id="PF13515"/>
    </source>
</evidence>
<dbReference type="EMBL" id="WELI01000002">
    <property type="protein sequence ID" value="KAB7731722.1"/>
    <property type="molecule type" value="Genomic_DNA"/>
</dbReference>
<evidence type="ECO:0000256" key="6">
    <source>
        <dbReference type="ARBA" id="ARBA00043993"/>
    </source>
</evidence>
<dbReference type="PANTHER" id="PTHR30509">
    <property type="entry name" value="P-HYDROXYBENZOIC ACID EFFLUX PUMP SUBUNIT-RELATED"/>
    <property type="match status" value="1"/>
</dbReference>
<feature type="compositionally biased region" description="Low complexity" evidence="7">
    <location>
        <begin position="682"/>
        <end position="694"/>
    </location>
</feature>
<feature type="transmembrane region" description="Helical" evidence="8">
    <location>
        <begin position="497"/>
        <end position="515"/>
    </location>
</feature>
<evidence type="ECO:0000259" key="9">
    <source>
        <dbReference type="Pfam" id="PF12805"/>
    </source>
</evidence>
<feature type="transmembrane region" description="Helical" evidence="8">
    <location>
        <begin position="149"/>
        <end position="170"/>
    </location>
</feature>
<dbReference type="GO" id="GO:0005886">
    <property type="term" value="C:plasma membrane"/>
    <property type="evidence" value="ECO:0007669"/>
    <property type="project" value="UniProtKB-SubCell"/>
</dbReference>
<evidence type="ECO:0000256" key="1">
    <source>
        <dbReference type="ARBA" id="ARBA00004651"/>
    </source>
</evidence>
<feature type="transmembrane region" description="Helical" evidence="8">
    <location>
        <begin position="429"/>
        <end position="447"/>
    </location>
</feature>
<evidence type="ECO:0000256" key="5">
    <source>
        <dbReference type="ARBA" id="ARBA00023136"/>
    </source>
</evidence>
<keyword evidence="2" id="KW-1003">Cell membrane</keyword>
<sequence>MQPILRSVRYFLSSHYFSDGLRTTVAVLLPALFFFQVQKQPDIGLLIGLGALSASITDMPGPLVHKRNGLLACCLTIFLTAILTGFARLNGWTLGLEIGLLSFFFALFNVYGNRAAAVGSAGMLTLILTMARGANTGATGSQTIALSEILTQATLILLGGLWYTGISLVFRQFRPYRQAQQALAECIHEIARFLRIKADFYDGRTDLDDDYRRLVAQHVVVSEKQDVVRELLFKSRQVVAETTSTGRVLVLTFAEVVDLYEQISAMYYDYQSLRDRFGATGILNLIATQIHRLVNELDAIGLAILEGSAHRPRLDMHAALEQIQAAINALPPNTDMGNPLVLRRVLVSIRQLAERINGLLQIAPETGTTPADPSTLDYSRFVSHQPIDVARLRDNLSLRSSVFRYSLRMAIACVVGYIVATFWPNGHHSYWILLTITVILKPAYSLTRQRNSDRLLGTLAGGLLGVVILAFVPNPIAQFVFMVLFMLGTYSFQRRNYITMVICVTPFVLILFNFMGIGFREVVGERMLDTLIGGVIAVIASYGLLPRWESEQVLPVLRDVLNADIKYLQKLEESLCGRVVTETDYKLARKSVYVQSANLSAAFERMLSEPKSKRRHQQDLLQFAVLNHIFSSNVATIVLTTVDREHTPATDTLLRPVRRSLDHLAEALNRLDRTDKNPELVTTPALPSTSPATDSPDDQLLAEQLAFVQKLTADMAKVAATIQG</sequence>
<feature type="domain" description="Integral membrane bound transporter" evidence="10">
    <location>
        <begin position="419"/>
        <end position="539"/>
    </location>
</feature>
<keyword evidence="3 8" id="KW-0812">Transmembrane</keyword>
<name>A0A7J5U2B1_9BACT</name>